<accession>A0ACB6RP22</accession>
<organism evidence="1 2">
    <name type="scientific">Macroventuria anomochaeta</name>
    <dbReference type="NCBI Taxonomy" id="301207"/>
    <lineage>
        <taxon>Eukaryota</taxon>
        <taxon>Fungi</taxon>
        <taxon>Dikarya</taxon>
        <taxon>Ascomycota</taxon>
        <taxon>Pezizomycotina</taxon>
        <taxon>Dothideomycetes</taxon>
        <taxon>Pleosporomycetidae</taxon>
        <taxon>Pleosporales</taxon>
        <taxon>Pleosporineae</taxon>
        <taxon>Didymellaceae</taxon>
        <taxon>Macroventuria</taxon>
    </lineage>
</organism>
<gene>
    <name evidence="1" type="ORF">BU25DRAFT_424617</name>
</gene>
<dbReference type="Proteomes" id="UP000799754">
    <property type="component" value="Unassembled WGS sequence"/>
</dbReference>
<dbReference type="EMBL" id="MU006735">
    <property type="protein sequence ID" value="KAF2623641.1"/>
    <property type="molecule type" value="Genomic_DNA"/>
</dbReference>
<protein>
    <submittedName>
        <fullName evidence="1">Uncharacterized protein</fullName>
    </submittedName>
</protein>
<name>A0ACB6RP22_9PLEO</name>
<proteinExistence type="predicted"/>
<evidence type="ECO:0000313" key="1">
    <source>
        <dbReference type="EMBL" id="KAF2623641.1"/>
    </source>
</evidence>
<sequence>MSVDALSRLTLLKLAYNSEALQHSSYSAAHTSHVDEVRLFGVVVPVLTTSQEGVTSSPRDERLPFDLRQTPPDQRVYSKGIHRSHHPFLSSPQPRSVNTYKQPQSLKMKLIVFLFLLAPVLAELAGGSEVLQQSTSGVTRRPTKWAGDIEVSPEAPVYVGDDLLEALAALQKELADIKVAAESVDERAGKVQGLLVAGVVCVVGWMLSRSGSWCSSGGRGGCSRQNPSS</sequence>
<reference evidence="1" key="1">
    <citation type="journal article" date="2020" name="Stud. Mycol.">
        <title>101 Dothideomycetes genomes: a test case for predicting lifestyles and emergence of pathogens.</title>
        <authorList>
            <person name="Haridas S."/>
            <person name="Albert R."/>
            <person name="Binder M."/>
            <person name="Bloem J."/>
            <person name="Labutti K."/>
            <person name="Salamov A."/>
            <person name="Andreopoulos B."/>
            <person name="Baker S."/>
            <person name="Barry K."/>
            <person name="Bills G."/>
            <person name="Bluhm B."/>
            <person name="Cannon C."/>
            <person name="Castanera R."/>
            <person name="Culley D."/>
            <person name="Daum C."/>
            <person name="Ezra D."/>
            <person name="Gonzalez J."/>
            <person name="Henrissat B."/>
            <person name="Kuo A."/>
            <person name="Liang C."/>
            <person name="Lipzen A."/>
            <person name="Lutzoni F."/>
            <person name="Magnuson J."/>
            <person name="Mondo S."/>
            <person name="Nolan M."/>
            <person name="Ohm R."/>
            <person name="Pangilinan J."/>
            <person name="Park H.-J."/>
            <person name="Ramirez L."/>
            <person name="Alfaro M."/>
            <person name="Sun H."/>
            <person name="Tritt A."/>
            <person name="Yoshinaga Y."/>
            <person name="Zwiers L.-H."/>
            <person name="Turgeon B."/>
            <person name="Goodwin S."/>
            <person name="Spatafora J."/>
            <person name="Crous P."/>
            <person name="Grigoriev I."/>
        </authorList>
    </citation>
    <scope>NUCLEOTIDE SEQUENCE</scope>
    <source>
        <strain evidence="1">CBS 525.71</strain>
    </source>
</reference>
<keyword evidence="2" id="KW-1185">Reference proteome</keyword>
<comment type="caution">
    <text evidence="1">The sequence shown here is derived from an EMBL/GenBank/DDBJ whole genome shotgun (WGS) entry which is preliminary data.</text>
</comment>
<evidence type="ECO:0000313" key="2">
    <source>
        <dbReference type="Proteomes" id="UP000799754"/>
    </source>
</evidence>